<proteinExistence type="predicted"/>
<comment type="caution">
    <text evidence="3">The sequence shown here is derived from an EMBL/GenBank/DDBJ whole genome shotgun (WGS) entry which is preliminary data.</text>
</comment>
<reference evidence="3 4" key="1">
    <citation type="submission" date="2018-05" db="EMBL/GenBank/DDBJ databases">
        <title>Reference genomes for bee gut microbiota database.</title>
        <authorList>
            <person name="Ellegaard K.M."/>
        </authorList>
    </citation>
    <scope>NUCLEOTIDE SEQUENCE [LARGE SCALE GENOMIC DNA]</scope>
    <source>
        <strain evidence="3 4">ESL0177</strain>
    </source>
</reference>
<dbReference type="EMBL" id="QGLP01000005">
    <property type="protein sequence ID" value="PXZ04520.1"/>
    <property type="molecule type" value="Genomic_DNA"/>
</dbReference>
<organism evidence="3 4">
    <name type="scientific">Gilliamella apicola</name>
    <dbReference type="NCBI Taxonomy" id="1196095"/>
    <lineage>
        <taxon>Bacteria</taxon>
        <taxon>Pseudomonadati</taxon>
        <taxon>Pseudomonadota</taxon>
        <taxon>Gammaproteobacteria</taxon>
        <taxon>Orbales</taxon>
        <taxon>Orbaceae</taxon>
        <taxon>Gilliamella</taxon>
    </lineage>
</organism>
<accession>A0A2V4DUS7</accession>
<keyword evidence="2" id="KW-0732">Signal</keyword>
<dbReference type="Proteomes" id="UP000247483">
    <property type="component" value="Unassembled WGS sequence"/>
</dbReference>
<dbReference type="Pfam" id="PF06476">
    <property type="entry name" value="DUF1090"/>
    <property type="match status" value="1"/>
</dbReference>
<sequence length="151" mass="17053">MKSAIRLLSKLSIITLVTAFSVNSYATSNDEYQGLTCDAKKQAIQTKINQAKTANNTNEVTGLEKALQEVNTNCKDETLEEKYKRIVVEKTQNVTDKTKELVEKTKEYAKDKLNANQDKIDALKSKLNEAEKELTEAKNNLADYYNKLKAK</sequence>
<evidence type="ECO:0000256" key="2">
    <source>
        <dbReference type="SAM" id="SignalP"/>
    </source>
</evidence>
<evidence type="ECO:0000256" key="1">
    <source>
        <dbReference type="SAM" id="Coils"/>
    </source>
</evidence>
<dbReference type="InterPro" id="IPR009468">
    <property type="entry name" value="DUF1090"/>
</dbReference>
<dbReference type="RefSeq" id="WP_110423812.1">
    <property type="nucleotide sequence ID" value="NZ_QGLP01000005.1"/>
</dbReference>
<dbReference type="AlphaFoldDB" id="A0A2V4DUS7"/>
<feature type="coiled-coil region" evidence="1">
    <location>
        <begin position="106"/>
        <end position="147"/>
    </location>
</feature>
<feature type="chain" id="PRO_5016063966" description="DUF1090 domain-containing protein" evidence="2">
    <location>
        <begin position="27"/>
        <end position="151"/>
    </location>
</feature>
<name>A0A2V4DUS7_9GAMM</name>
<evidence type="ECO:0008006" key="5">
    <source>
        <dbReference type="Google" id="ProtNLM"/>
    </source>
</evidence>
<gene>
    <name evidence="3" type="ORF">DKK79_09215</name>
</gene>
<evidence type="ECO:0000313" key="4">
    <source>
        <dbReference type="Proteomes" id="UP000247483"/>
    </source>
</evidence>
<keyword evidence="1" id="KW-0175">Coiled coil</keyword>
<evidence type="ECO:0000313" key="3">
    <source>
        <dbReference type="EMBL" id="PXZ04520.1"/>
    </source>
</evidence>
<protein>
    <recommendedName>
        <fullName evidence="5">DUF1090 domain-containing protein</fullName>
    </recommendedName>
</protein>
<feature type="signal peptide" evidence="2">
    <location>
        <begin position="1"/>
        <end position="26"/>
    </location>
</feature>